<feature type="compositionally biased region" description="Polar residues" evidence="2">
    <location>
        <begin position="438"/>
        <end position="460"/>
    </location>
</feature>
<dbReference type="AlphaFoldDB" id="A0ABD0V121"/>
<sequence length="621" mass="69767">MANAPIPEPQNSNPLPSIAANTTGGAKCFDVPYLQTLDNDTASSILEFLVRQRSTPEYVVNAVFLALPLVNPISSSLKKAILFRRLASELVLRSVSEKTLTIFELIEEVDRENGGSPPCESMKAAYCAVASSCTAAALRQNVDEFLDSFYRIWVLRMCHIEKSAAASLISEELREVRDIFWEVVKDPELGPLVVSADLEETLERVRDYLEEVWDMEPLFPEVAVDENEEIRADLRVPGEMKDPREGLSGLKNQRLGFEPAELERLLMKAGLEAQNEIVEPIDSDYEYDGQLDQDKGLEISKSSSQLLNAGVEKQRDLMSSDPHVQRMVQGTLDQGNKASELLAENSEQECNMKFKGSNGQNRRDKLISDSEIGSEVAGTKGKQTDDDEQTLKASYLNLQSMVRNTPLDASNKAIENPEEAYGGELRVNDDQNRRDEIASTSKIGTKNTSIEENETIATLNKHQKPSCLKEKEENQNGQDGRAKMASLEKVPDIPPDGKNYSTQNNSSSASLPRASLMERNPTAHTLEWTDSPRPEGRLHLHSPKRKPVSPLNLIGDKRYAKRRKVRKWTLLEEETLLKAVREHGKGNWKAILISYPNIFEERTEVDLKDKWRNMTRSNWPS</sequence>
<dbReference type="PROSITE" id="PS51294">
    <property type="entry name" value="HTH_MYB"/>
    <property type="match status" value="1"/>
</dbReference>
<dbReference type="InterPro" id="IPR001005">
    <property type="entry name" value="SANT/Myb"/>
</dbReference>
<dbReference type="InterPro" id="IPR017930">
    <property type="entry name" value="Myb_dom"/>
</dbReference>
<evidence type="ECO:0000259" key="4">
    <source>
        <dbReference type="PROSITE" id="PS51294"/>
    </source>
</evidence>
<evidence type="ECO:0000259" key="3">
    <source>
        <dbReference type="PROSITE" id="PS50090"/>
    </source>
</evidence>
<dbReference type="CDD" id="cd11660">
    <property type="entry name" value="SANT_TRF"/>
    <property type="match status" value="1"/>
</dbReference>
<dbReference type="SUPFAM" id="SSF46689">
    <property type="entry name" value="Homeodomain-like"/>
    <property type="match status" value="1"/>
</dbReference>
<dbReference type="SMART" id="SM00717">
    <property type="entry name" value="SANT"/>
    <property type="match status" value="1"/>
</dbReference>
<feature type="region of interest" description="Disordered" evidence="2">
    <location>
        <begin position="353"/>
        <end position="387"/>
    </location>
</feature>
<feature type="domain" description="HTH myb-type" evidence="4">
    <location>
        <begin position="560"/>
        <end position="619"/>
    </location>
</feature>
<dbReference type="Pfam" id="PF00249">
    <property type="entry name" value="Myb_DNA-binding"/>
    <property type="match status" value="1"/>
</dbReference>
<reference evidence="5 6" key="1">
    <citation type="journal article" date="2024" name="Plant Biotechnol. J.">
        <title>Dendrobium thyrsiflorum genome and its molecular insights into genes involved in important horticultural traits.</title>
        <authorList>
            <person name="Chen B."/>
            <person name="Wang J.Y."/>
            <person name="Zheng P.J."/>
            <person name="Li K.L."/>
            <person name="Liang Y.M."/>
            <person name="Chen X.F."/>
            <person name="Zhang C."/>
            <person name="Zhao X."/>
            <person name="He X."/>
            <person name="Zhang G.Q."/>
            <person name="Liu Z.J."/>
            <person name="Xu Q."/>
        </authorList>
    </citation>
    <scope>NUCLEOTIDE SEQUENCE [LARGE SCALE GENOMIC DNA]</scope>
    <source>
        <strain evidence="5">GZMU011</strain>
    </source>
</reference>
<organism evidence="5 6">
    <name type="scientific">Dendrobium thyrsiflorum</name>
    <name type="common">Pinecone-like raceme dendrobium</name>
    <name type="synonym">Orchid</name>
    <dbReference type="NCBI Taxonomy" id="117978"/>
    <lineage>
        <taxon>Eukaryota</taxon>
        <taxon>Viridiplantae</taxon>
        <taxon>Streptophyta</taxon>
        <taxon>Embryophyta</taxon>
        <taxon>Tracheophyta</taxon>
        <taxon>Spermatophyta</taxon>
        <taxon>Magnoliopsida</taxon>
        <taxon>Liliopsida</taxon>
        <taxon>Asparagales</taxon>
        <taxon>Orchidaceae</taxon>
        <taxon>Epidendroideae</taxon>
        <taxon>Malaxideae</taxon>
        <taxon>Dendrobiinae</taxon>
        <taxon>Dendrobium</taxon>
    </lineage>
</organism>
<dbReference type="PANTHER" id="PTHR46993">
    <property type="entry name" value="MYB TRANSCRIPTION FACTOR"/>
    <property type="match status" value="1"/>
</dbReference>
<keyword evidence="1" id="KW-0238">DNA-binding</keyword>
<dbReference type="Gene3D" id="1.10.10.60">
    <property type="entry name" value="Homeodomain-like"/>
    <property type="match status" value="1"/>
</dbReference>
<name>A0ABD0V121_DENTH</name>
<gene>
    <name evidence="5" type="ORF">M5K25_013762</name>
</gene>
<evidence type="ECO:0000313" key="5">
    <source>
        <dbReference type="EMBL" id="KAL0916267.1"/>
    </source>
</evidence>
<dbReference type="PANTHER" id="PTHR46993:SF6">
    <property type="entry name" value="MYB TRANSCRIPTION FACTOR"/>
    <property type="match status" value="1"/>
</dbReference>
<feature type="compositionally biased region" description="Polar residues" evidence="2">
    <location>
        <begin position="499"/>
        <end position="510"/>
    </location>
</feature>
<comment type="caution">
    <text evidence="5">The sequence shown here is derived from an EMBL/GenBank/DDBJ whole genome shotgun (WGS) entry which is preliminary data.</text>
</comment>
<protein>
    <submittedName>
        <fullName evidence="5">Uncharacterized protein</fullName>
    </submittedName>
</protein>
<proteinExistence type="predicted"/>
<dbReference type="InterPro" id="IPR009057">
    <property type="entry name" value="Homeodomain-like_sf"/>
</dbReference>
<feature type="domain" description="Myb-like" evidence="3">
    <location>
        <begin position="560"/>
        <end position="615"/>
    </location>
</feature>
<dbReference type="EMBL" id="JANQDX010000011">
    <property type="protein sequence ID" value="KAL0916267.1"/>
    <property type="molecule type" value="Genomic_DNA"/>
</dbReference>
<evidence type="ECO:0000256" key="2">
    <source>
        <dbReference type="SAM" id="MobiDB-lite"/>
    </source>
</evidence>
<evidence type="ECO:0000313" key="6">
    <source>
        <dbReference type="Proteomes" id="UP001552299"/>
    </source>
</evidence>
<feature type="compositionally biased region" description="Basic and acidic residues" evidence="2">
    <location>
        <begin position="426"/>
        <end position="437"/>
    </location>
</feature>
<dbReference type="PROSITE" id="PS50090">
    <property type="entry name" value="MYB_LIKE"/>
    <property type="match status" value="1"/>
</dbReference>
<feature type="region of interest" description="Disordered" evidence="2">
    <location>
        <begin position="412"/>
        <end position="551"/>
    </location>
</feature>
<evidence type="ECO:0000256" key="1">
    <source>
        <dbReference type="ARBA" id="ARBA00023125"/>
    </source>
</evidence>
<dbReference type="GO" id="GO:0003677">
    <property type="term" value="F:DNA binding"/>
    <property type="evidence" value="ECO:0007669"/>
    <property type="project" value="UniProtKB-KW"/>
</dbReference>
<dbReference type="Proteomes" id="UP001552299">
    <property type="component" value="Unassembled WGS sequence"/>
</dbReference>
<keyword evidence="6" id="KW-1185">Reference proteome</keyword>
<accession>A0ABD0V121</accession>